<keyword evidence="2 5" id="KW-0694">RNA-binding</keyword>
<dbReference type="InterPro" id="IPR019972">
    <property type="entry name" value="Ribosomal_uL14_CS"/>
</dbReference>
<dbReference type="GO" id="GO:0006412">
    <property type="term" value="P:translation"/>
    <property type="evidence" value="ECO:0007669"/>
    <property type="project" value="UniProtKB-UniRule"/>
</dbReference>
<dbReference type="Proteomes" id="UP000053528">
    <property type="component" value="Unassembled WGS sequence"/>
</dbReference>
<dbReference type="GO" id="GO:0003735">
    <property type="term" value="F:structural constituent of ribosome"/>
    <property type="evidence" value="ECO:0007669"/>
    <property type="project" value="InterPro"/>
</dbReference>
<dbReference type="EMBL" id="JRNH01000032">
    <property type="protein sequence ID" value="KGF19548.1"/>
    <property type="molecule type" value="Genomic_DNA"/>
</dbReference>
<evidence type="ECO:0000256" key="5">
    <source>
        <dbReference type="HAMAP-Rule" id="MF_01367"/>
    </source>
</evidence>
<evidence type="ECO:0000313" key="8">
    <source>
        <dbReference type="EMBL" id="KGF19548.1"/>
    </source>
</evidence>
<dbReference type="NCBIfam" id="TIGR01067">
    <property type="entry name" value="rplN_bact"/>
    <property type="match status" value="1"/>
</dbReference>
<dbReference type="AlphaFoldDB" id="A0A095YBD8"/>
<dbReference type="SMART" id="SM01374">
    <property type="entry name" value="Ribosomal_L14"/>
    <property type="match status" value="1"/>
</dbReference>
<name>A0A095YBD8_9MICC</name>
<evidence type="ECO:0000313" key="9">
    <source>
        <dbReference type="Proteomes" id="UP000053528"/>
    </source>
</evidence>
<comment type="caution">
    <text evidence="8">The sequence shown here is derived from an EMBL/GenBank/DDBJ whole genome shotgun (WGS) entry which is preliminary data.</text>
</comment>
<keyword evidence="1 5" id="KW-0699">rRNA-binding</keyword>
<evidence type="ECO:0000256" key="1">
    <source>
        <dbReference type="ARBA" id="ARBA00022730"/>
    </source>
</evidence>
<comment type="similarity">
    <text evidence="5 6">Belongs to the universal ribosomal protein uL14 family.</text>
</comment>
<dbReference type="InterPro" id="IPR000218">
    <property type="entry name" value="Ribosomal_uL14"/>
</dbReference>
<accession>A0A095YBD8</accession>
<evidence type="ECO:0000256" key="7">
    <source>
        <dbReference type="RuleBase" id="RU003950"/>
    </source>
</evidence>
<comment type="subunit">
    <text evidence="5">Part of the 50S ribosomal subunit. Forms a cluster with proteins L3 and L19. In the 70S ribosome, L14 and L19 interact and together make contacts with the 16S rRNA in bridges B5 and B8.</text>
</comment>
<evidence type="ECO:0000256" key="6">
    <source>
        <dbReference type="RuleBase" id="RU003949"/>
    </source>
</evidence>
<dbReference type="FunFam" id="2.40.150.20:FF:000001">
    <property type="entry name" value="50S ribosomal protein L14"/>
    <property type="match status" value="1"/>
</dbReference>
<reference evidence="8 9" key="1">
    <citation type="submission" date="2014-07" db="EMBL/GenBank/DDBJ databases">
        <authorList>
            <person name="McCorrison J."/>
            <person name="Sanka R."/>
            <person name="Torralba M."/>
            <person name="Gillis M."/>
            <person name="Haft D.H."/>
            <person name="Methe B."/>
            <person name="Sutton G."/>
            <person name="Nelson K.E."/>
        </authorList>
    </citation>
    <scope>NUCLEOTIDE SEQUENCE [LARGE SCALE GENOMIC DNA]</scope>
    <source>
        <strain evidence="8 9">DNF00011</strain>
    </source>
</reference>
<dbReference type="HAMAP" id="MF_01367">
    <property type="entry name" value="Ribosomal_uL14"/>
    <property type="match status" value="1"/>
</dbReference>
<organism evidence="8 9">
    <name type="scientific">Pseudoglutamicibacter albus DNF00011</name>
    <dbReference type="NCBI Taxonomy" id="1401063"/>
    <lineage>
        <taxon>Bacteria</taxon>
        <taxon>Bacillati</taxon>
        <taxon>Actinomycetota</taxon>
        <taxon>Actinomycetes</taxon>
        <taxon>Micrococcales</taxon>
        <taxon>Micrococcaceae</taxon>
        <taxon>Pseudoglutamicibacter</taxon>
    </lineage>
</organism>
<comment type="function">
    <text evidence="5 7">Binds to 23S rRNA. Forms part of two intersubunit bridges in the 70S ribosome.</text>
</comment>
<gene>
    <name evidence="5" type="primary">rplN</name>
    <name evidence="8" type="ORF">HMPREF2128_10870</name>
</gene>
<keyword evidence="4 5" id="KW-0687">Ribonucleoprotein</keyword>
<dbReference type="CDD" id="cd00337">
    <property type="entry name" value="Ribosomal_uL14"/>
    <property type="match status" value="1"/>
</dbReference>
<dbReference type="InterPro" id="IPR036853">
    <property type="entry name" value="Ribosomal_uL14_sf"/>
</dbReference>
<dbReference type="InterPro" id="IPR005745">
    <property type="entry name" value="Ribosomal_uL14_bac-type"/>
</dbReference>
<dbReference type="GO" id="GO:0022625">
    <property type="term" value="C:cytosolic large ribosomal subunit"/>
    <property type="evidence" value="ECO:0007669"/>
    <property type="project" value="TreeGrafter"/>
</dbReference>
<protein>
    <recommendedName>
        <fullName evidence="5">Large ribosomal subunit protein uL14</fullName>
    </recommendedName>
</protein>
<sequence length="122" mass="13457">MIQQESRLKVADNTGAKEILAIRVLGGTNRRYAGIGDVIVATVKDAIPGGNVKKGDVVKAVVVRTKKERRRVDGSYIKFDENAAVILKNDNEPRGTRIFGPVARELRDKRFMKIVSLAPEVL</sequence>
<evidence type="ECO:0000256" key="2">
    <source>
        <dbReference type="ARBA" id="ARBA00022884"/>
    </source>
</evidence>
<dbReference type="RefSeq" id="WP_035758055.1">
    <property type="nucleotide sequence ID" value="NZ_JRNH01000032.1"/>
</dbReference>
<dbReference type="GO" id="GO:0070180">
    <property type="term" value="F:large ribosomal subunit rRNA binding"/>
    <property type="evidence" value="ECO:0007669"/>
    <property type="project" value="TreeGrafter"/>
</dbReference>
<dbReference type="PANTHER" id="PTHR11761">
    <property type="entry name" value="50S/60S RIBOSOMAL PROTEIN L14/L23"/>
    <property type="match status" value="1"/>
</dbReference>
<proteinExistence type="inferred from homology"/>
<keyword evidence="3 5" id="KW-0689">Ribosomal protein</keyword>
<dbReference type="Gene3D" id="2.40.150.20">
    <property type="entry name" value="Ribosomal protein L14"/>
    <property type="match status" value="1"/>
</dbReference>
<evidence type="ECO:0000256" key="3">
    <source>
        <dbReference type="ARBA" id="ARBA00022980"/>
    </source>
</evidence>
<dbReference type="SUPFAM" id="SSF50193">
    <property type="entry name" value="Ribosomal protein L14"/>
    <property type="match status" value="1"/>
</dbReference>
<dbReference type="PROSITE" id="PS00049">
    <property type="entry name" value="RIBOSOMAL_L14"/>
    <property type="match status" value="1"/>
</dbReference>
<dbReference type="PANTHER" id="PTHR11761:SF3">
    <property type="entry name" value="LARGE RIBOSOMAL SUBUNIT PROTEIN UL14M"/>
    <property type="match status" value="1"/>
</dbReference>
<evidence type="ECO:0000256" key="4">
    <source>
        <dbReference type="ARBA" id="ARBA00023274"/>
    </source>
</evidence>
<dbReference type="Pfam" id="PF00238">
    <property type="entry name" value="Ribosomal_L14"/>
    <property type="match status" value="1"/>
</dbReference>